<evidence type="ECO:0000313" key="1">
    <source>
        <dbReference type="EMBL" id="BAQ44694.1"/>
    </source>
</evidence>
<organism evidence="1 2">
    <name type="scientific">Methylobacterium aquaticum</name>
    <dbReference type="NCBI Taxonomy" id="270351"/>
    <lineage>
        <taxon>Bacteria</taxon>
        <taxon>Pseudomonadati</taxon>
        <taxon>Pseudomonadota</taxon>
        <taxon>Alphaproteobacteria</taxon>
        <taxon>Hyphomicrobiales</taxon>
        <taxon>Methylobacteriaceae</taxon>
        <taxon>Methylobacterium</taxon>
    </lineage>
</organism>
<accession>A0A0C6FHX6</accession>
<sequence>MPLDTMLRAIRAETTLEQLRANDLAVTVKSLLGTGRDGGEAEREMYRVLDGLALLRAREHAIEVMRTYAFTDAAA</sequence>
<dbReference type="RefSeq" id="WP_060846158.1">
    <property type="nucleotide sequence ID" value="NZ_AP014704.1"/>
</dbReference>
<dbReference type="Proteomes" id="UP000061432">
    <property type="component" value="Chromosome"/>
</dbReference>
<proteinExistence type="predicted"/>
<dbReference type="OrthoDB" id="7999723at2"/>
<gene>
    <name evidence="1" type="ORF">Maq22A_c06750</name>
</gene>
<reference evidence="1 2" key="1">
    <citation type="journal article" date="2015" name="Genome Announc.">
        <title>Complete Genome Sequence of Methylobacterium aquaticum Strain 22A, Isolated from Racomitrium japonicum Moss.</title>
        <authorList>
            <person name="Tani A."/>
            <person name="Ogura Y."/>
            <person name="Hayashi T."/>
            <person name="Kimbara K."/>
        </authorList>
    </citation>
    <scope>NUCLEOTIDE SEQUENCE [LARGE SCALE GENOMIC DNA]</scope>
    <source>
        <strain evidence="1 2">MA-22A</strain>
    </source>
</reference>
<reference evidence="2" key="2">
    <citation type="submission" date="2015-01" db="EMBL/GenBank/DDBJ databases">
        <title>Complete genome sequence of Methylobacterium aquaticum strain 22A.</title>
        <authorList>
            <person name="Tani A."/>
            <person name="Ogura Y."/>
            <person name="Hayashi T."/>
        </authorList>
    </citation>
    <scope>NUCLEOTIDE SEQUENCE [LARGE SCALE GENOMIC DNA]</scope>
    <source>
        <strain evidence="2">MA-22A</strain>
    </source>
</reference>
<dbReference type="AlphaFoldDB" id="A0A0C6FHX6"/>
<dbReference type="EMBL" id="AP014704">
    <property type="protein sequence ID" value="BAQ44694.1"/>
    <property type="molecule type" value="Genomic_DNA"/>
</dbReference>
<evidence type="ECO:0000313" key="2">
    <source>
        <dbReference type="Proteomes" id="UP000061432"/>
    </source>
</evidence>
<dbReference type="PATRIC" id="fig|270351.10.peg.1283"/>
<protein>
    <submittedName>
        <fullName evidence="1">Uncharacterized protein</fullName>
    </submittedName>
</protein>
<dbReference type="KEGG" id="maqu:Maq22A_c06750"/>
<name>A0A0C6FHX6_9HYPH</name>